<accession>A0ABU7REY1</accession>
<proteinExistence type="inferred from homology"/>
<dbReference type="EMBL" id="JAZGLY010000002">
    <property type="protein sequence ID" value="MEE6186562.1"/>
    <property type="molecule type" value="Genomic_DNA"/>
</dbReference>
<evidence type="ECO:0000313" key="11">
    <source>
        <dbReference type="Proteomes" id="UP001357452"/>
    </source>
</evidence>
<sequence>MRSILEILGNSFVIALQELLKNKLRTFLSLFGVTIGIFCIIGVLATVNSLKRNIQNEIKQMGSNIIFIDKWVWGGGPDYPWWKFANRPYPKYHELKQIKERSPSTQYAAFFYDVTDNLEFSGSLLNGVKVYGVTEEYNDIQKLTFDYGRYISDVEFHFGTNVAVIGHEVATKLFVDPELALNKQIKVKGKQVKVIGVIKKQGKQLTGGWEFDRCMIIPYHYAKTIYLERYSDPKIMVKGYEHITSTVLKDELEGVMRSIHKLRPTQESDFALNDLNDFSKDVEAAFAGLNIGGAIIGGISLIVGLFGVANIMFVTVKERTPQIGLKKALGAKNHIILTEFLLESAFLCVIGGLIGLILVAVLAIILSKALEFPVYVSVANMVWTFIICVMVGVVAGIIPAMQAAKMNPVVAIRS</sequence>
<evidence type="ECO:0000259" key="8">
    <source>
        <dbReference type="Pfam" id="PF02687"/>
    </source>
</evidence>
<dbReference type="PANTHER" id="PTHR30572:SF4">
    <property type="entry name" value="ABC TRANSPORTER PERMEASE YTRF"/>
    <property type="match status" value="1"/>
</dbReference>
<keyword evidence="11" id="KW-1185">Reference proteome</keyword>
<dbReference type="InterPro" id="IPR050250">
    <property type="entry name" value="Macrolide_Exporter_MacB"/>
</dbReference>
<comment type="subcellular location">
    <subcellularLocation>
        <location evidence="1">Cell membrane</location>
        <topology evidence="1">Multi-pass membrane protein</topology>
    </subcellularLocation>
</comment>
<evidence type="ECO:0000256" key="3">
    <source>
        <dbReference type="ARBA" id="ARBA00022692"/>
    </source>
</evidence>
<protein>
    <submittedName>
        <fullName evidence="10">ABC transporter permease</fullName>
    </submittedName>
</protein>
<keyword evidence="5 7" id="KW-0472">Membrane</keyword>
<organism evidence="10 11">
    <name type="scientific">Niabella digestorum</name>
    <dbReference type="NCBI Taxonomy" id="3117701"/>
    <lineage>
        <taxon>Bacteria</taxon>
        <taxon>Pseudomonadati</taxon>
        <taxon>Bacteroidota</taxon>
        <taxon>Chitinophagia</taxon>
        <taxon>Chitinophagales</taxon>
        <taxon>Chitinophagaceae</taxon>
        <taxon>Niabella</taxon>
    </lineage>
</organism>
<evidence type="ECO:0000256" key="4">
    <source>
        <dbReference type="ARBA" id="ARBA00022989"/>
    </source>
</evidence>
<feature type="transmembrane region" description="Helical" evidence="7">
    <location>
        <begin position="335"/>
        <end position="366"/>
    </location>
</feature>
<dbReference type="Proteomes" id="UP001357452">
    <property type="component" value="Unassembled WGS sequence"/>
</dbReference>
<dbReference type="InterPro" id="IPR025857">
    <property type="entry name" value="MacB_PCD"/>
</dbReference>
<dbReference type="Pfam" id="PF12704">
    <property type="entry name" value="MacB_PCD"/>
    <property type="match status" value="1"/>
</dbReference>
<evidence type="ECO:0000256" key="1">
    <source>
        <dbReference type="ARBA" id="ARBA00004651"/>
    </source>
</evidence>
<feature type="transmembrane region" description="Helical" evidence="7">
    <location>
        <begin position="27"/>
        <end position="47"/>
    </location>
</feature>
<dbReference type="PANTHER" id="PTHR30572">
    <property type="entry name" value="MEMBRANE COMPONENT OF TRANSPORTER-RELATED"/>
    <property type="match status" value="1"/>
</dbReference>
<evidence type="ECO:0000256" key="5">
    <source>
        <dbReference type="ARBA" id="ARBA00023136"/>
    </source>
</evidence>
<evidence type="ECO:0000256" key="6">
    <source>
        <dbReference type="ARBA" id="ARBA00038076"/>
    </source>
</evidence>
<evidence type="ECO:0000259" key="9">
    <source>
        <dbReference type="Pfam" id="PF12704"/>
    </source>
</evidence>
<keyword evidence="2" id="KW-1003">Cell membrane</keyword>
<comment type="caution">
    <text evidence="10">The sequence shown here is derived from an EMBL/GenBank/DDBJ whole genome shotgun (WGS) entry which is preliminary data.</text>
</comment>
<keyword evidence="3 7" id="KW-0812">Transmembrane</keyword>
<dbReference type="Pfam" id="PF02687">
    <property type="entry name" value="FtsX"/>
    <property type="match status" value="1"/>
</dbReference>
<evidence type="ECO:0000256" key="2">
    <source>
        <dbReference type="ARBA" id="ARBA00022475"/>
    </source>
</evidence>
<feature type="domain" description="ABC3 transporter permease C-terminal" evidence="8">
    <location>
        <begin position="295"/>
        <end position="408"/>
    </location>
</feature>
<evidence type="ECO:0000313" key="10">
    <source>
        <dbReference type="EMBL" id="MEE6186562.1"/>
    </source>
</evidence>
<dbReference type="RefSeq" id="WP_330973969.1">
    <property type="nucleotide sequence ID" value="NZ_JAZGLY010000002.1"/>
</dbReference>
<feature type="transmembrane region" description="Helical" evidence="7">
    <location>
        <begin position="372"/>
        <end position="398"/>
    </location>
</feature>
<feature type="transmembrane region" description="Helical" evidence="7">
    <location>
        <begin position="291"/>
        <end position="314"/>
    </location>
</feature>
<name>A0ABU7REY1_9BACT</name>
<gene>
    <name evidence="10" type="ORF">V2H41_04670</name>
</gene>
<evidence type="ECO:0000256" key="7">
    <source>
        <dbReference type="SAM" id="Phobius"/>
    </source>
</evidence>
<feature type="domain" description="MacB-like periplasmic core" evidence="9">
    <location>
        <begin position="26"/>
        <end position="252"/>
    </location>
</feature>
<reference evidence="10 11" key="1">
    <citation type="submission" date="2024-01" db="EMBL/GenBank/DDBJ databases">
        <title>Niabella digestum sp. nov., isolated from waste digestion system.</title>
        <authorList>
            <person name="Zhang L."/>
        </authorList>
    </citation>
    <scope>NUCLEOTIDE SEQUENCE [LARGE SCALE GENOMIC DNA]</scope>
    <source>
        <strain evidence="10 11">A18</strain>
    </source>
</reference>
<dbReference type="InterPro" id="IPR003838">
    <property type="entry name" value="ABC3_permease_C"/>
</dbReference>
<keyword evidence="4 7" id="KW-1133">Transmembrane helix</keyword>
<comment type="similarity">
    <text evidence="6">Belongs to the ABC-4 integral membrane protein family.</text>
</comment>